<evidence type="ECO:0000256" key="2">
    <source>
        <dbReference type="ARBA" id="ARBA00023125"/>
    </source>
</evidence>
<keyword evidence="3" id="KW-0804">Transcription</keyword>
<reference evidence="6 7" key="1">
    <citation type="submission" date="2020-08" db="EMBL/GenBank/DDBJ databases">
        <title>Sequencing the genomes of 1000 actinobacteria strains.</title>
        <authorList>
            <person name="Klenk H.-P."/>
        </authorList>
    </citation>
    <scope>NUCLEOTIDE SEQUENCE [LARGE SCALE GENOMIC DNA]</scope>
    <source>
        <strain evidence="6 7">DSM 45859</strain>
    </source>
</reference>
<dbReference type="PRINTS" id="PR00455">
    <property type="entry name" value="HTHTETR"/>
</dbReference>
<keyword evidence="2 4" id="KW-0238">DNA-binding</keyword>
<evidence type="ECO:0000256" key="1">
    <source>
        <dbReference type="ARBA" id="ARBA00023015"/>
    </source>
</evidence>
<evidence type="ECO:0000256" key="3">
    <source>
        <dbReference type="ARBA" id="ARBA00023163"/>
    </source>
</evidence>
<feature type="domain" description="HTH tetR-type" evidence="5">
    <location>
        <begin position="4"/>
        <end position="64"/>
    </location>
</feature>
<dbReference type="Gene3D" id="1.10.357.10">
    <property type="entry name" value="Tetracycline Repressor, domain 2"/>
    <property type="match status" value="1"/>
</dbReference>
<gene>
    <name evidence="6" type="ORF">BJY18_005328</name>
</gene>
<feature type="DNA-binding region" description="H-T-H motif" evidence="4">
    <location>
        <begin position="27"/>
        <end position="46"/>
    </location>
</feature>
<dbReference type="PROSITE" id="PS50977">
    <property type="entry name" value="HTH_TETR_2"/>
    <property type="match status" value="1"/>
</dbReference>
<dbReference type="Pfam" id="PF00440">
    <property type="entry name" value="TetR_N"/>
    <property type="match status" value="1"/>
</dbReference>
<dbReference type="GO" id="GO:0003700">
    <property type="term" value="F:DNA-binding transcription factor activity"/>
    <property type="evidence" value="ECO:0007669"/>
    <property type="project" value="TreeGrafter"/>
</dbReference>
<comment type="caution">
    <text evidence="6">The sequence shown here is derived from an EMBL/GenBank/DDBJ whole genome shotgun (WGS) entry which is preliminary data.</text>
</comment>
<dbReference type="Gene3D" id="1.10.10.60">
    <property type="entry name" value="Homeodomain-like"/>
    <property type="match status" value="1"/>
</dbReference>
<sequence length="223" mass="23516">MSEASPRERIVDAALQLLSEGGQDAVSTRAVSAAAGVQPPTIYRLFGDKDGLLDAIALQGFADYLKSKTEAPPSADPVDDLRRGWDQHVELGLANPALYLLMNTRAARSPAMLAAEEILADRVNRVAEAGRLRVPESLAASLIQAAGAGTTLSLINAPNPTLSTTAREAVLAAITTDPPTARTPGPASAATTLRAALPELNALTDNEKALMREWLDRITSQTR</sequence>
<evidence type="ECO:0000256" key="4">
    <source>
        <dbReference type="PROSITE-ProRule" id="PRU00335"/>
    </source>
</evidence>
<accession>A0A840J1P9</accession>
<name>A0A840J1P9_9PSEU</name>
<organism evidence="6 7">
    <name type="scientific">Amycolatopsis jiangsuensis</name>
    <dbReference type="NCBI Taxonomy" id="1181879"/>
    <lineage>
        <taxon>Bacteria</taxon>
        <taxon>Bacillati</taxon>
        <taxon>Actinomycetota</taxon>
        <taxon>Actinomycetes</taxon>
        <taxon>Pseudonocardiales</taxon>
        <taxon>Pseudonocardiaceae</taxon>
        <taxon>Amycolatopsis</taxon>
    </lineage>
</organism>
<dbReference type="AlphaFoldDB" id="A0A840J1P9"/>
<keyword evidence="7" id="KW-1185">Reference proteome</keyword>
<dbReference type="GO" id="GO:0000976">
    <property type="term" value="F:transcription cis-regulatory region binding"/>
    <property type="evidence" value="ECO:0007669"/>
    <property type="project" value="TreeGrafter"/>
</dbReference>
<dbReference type="SUPFAM" id="SSF46689">
    <property type="entry name" value="Homeodomain-like"/>
    <property type="match status" value="1"/>
</dbReference>
<dbReference type="InterPro" id="IPR050109">
    <property type="entry name" value="HTH-type_TetR-like_transc_reg"/>
</dbReference>
<dbReference type="InterPro" id="IPR001647">
    <property type="entry name" value="HTH_TetR"/>
</dbReference>
<proteinExistence type="predicted"/>
<dbReference type="Proteomes" id="UP000581769">
    <property type="component" value="Unassembled WGS sequence"/>
</dbReference>
<dbReference type="EMBL" id="JACHMG010000001">
    <property type="protein sequence ID" value="MBB4687843.1"/>
    <property type="molecule type" value="Genomic_DNA"/>
</dbReference>
<dbReference type="InterPro" id="IPR009057">
    <property type="entry name" value="Homeodomain-like_sf"/>
</dbReference>
<dbReference type="PANTHER" id="PTHR30055:SF234">
    <property type="entry name" value="HTH-TYPE TRANSCRIPTIONAL REGULATOR BETI"/>
    <property type="match status" value="1"/>
</dbReference>
<dbReference type="RefSeq" id="WP_312873964.1">
    <property type="nucleotide sequence ID" value="NZ_JACHMG010000001.1"/>
</dbReference>
<protein>
    <submittedName>
        <fullName evidence="6">AcrR family transcriptional regulator</fullName>
    </submittedName>
</protein>
<evidence type="ECO:0000313" key="6">
    <source>
        <dbReference type="EMBL" id="MBB4687843.1"/>
    </source>
</evidence>
<evidence type="ECO:0000259" key="5">
    <source>
        <dbReference type="PROSITE" id="PS50977"/>
    </source>
</evidence>
<dbReference type="PANTHER" id="PTHR30055">
    <property type="entry name" value="HTH-TYPE TRANSCRIPTIONAL REGULATOR RUTR"/>
    <property type="match status" value="1"/>
</dbReference>
<keyword evidence="1" id="KW-0805">Transcription regulation</keyword>
<evidence type="ECO:0000313" key="7">
    <source>
        <dbReference type="Proteomes" id="UP000581769"/>
    </source>
</evidence>